<dbReference type="HAMAP" id="MF_02128">
    <property type="entry name" value="TMP_kinase"/>
    <property type="match status" value="1"/>
</dbReference>
<feature type="binding site" evidence="2">
    <location>
        <position position="133"/>
    </location>
    <ligand>
        <name>Mg(2+)</name>
        <dbReference type="ChEBI" id="CHEBI:18420"/>
        <label>1</label>
    </ligand>
</feature>
<feature type="binding site" evidence="2">
    <location>
        <position position="85"/>
    </location>
    <ligand>
        <name>Mg(2+)</name>
        <dbReference type="ChEBI" id="CHEBI:18420"/>
        <label>4</label>
    </ligand>
</feature>
<dbReference type="OrthoDB" id="9802811at2"/>
<dbReference type="EC" id="2.7.4.16" evidence="2"/>
<feature type="binding site" evidence="2">
    <location>
        <position position="289"/>
    </location>
    <ligand>
        <name>substrate</name>
    </ligand>
</feature>
<evidence type="ECO:0000259" key="3">
    <source>
        <dbReference type="Pfam" id="PF00586"/>
    </source>
</evidence>
<feature type="binding site" evidence="2">
    <location>
        <position position="40"/>
    </location>
    <ligand>
        <name>Mg(2+)</name>
        <dbReference type="ChEBI" id="CHEBI:18420"/>
        <label>4</label>
    </ligand>
</feature>
<feature type="binding site" evidence="2">
    <location>
        <position position="115"/>
    </location>
    <ligand>
        <name>ATP</name>
        <dbReference type="ChEBI" id="CHEBI:30616"/>
    </ligand>
</feature>
<dbReference type="Gene3D" id="3.90.650.10">
    <property type="entry name" value="PurM-like C-terminal domain"/>
    <property type="match status" value="1"/>
</dbReference>
<feature type="binding site" evidence="2">
    <location>
        <position position="239"/>
    </location>
    <ligand>
        <name>Mg(2+)</name>
        <dbReference type="ChEBI" id="CHEBI:18420"/>
        <label>5</label>
    </ligand>
</feature>
<dbReference type="InterPro" id="IPR010918">
    <property type="entry name" value="PurM-like_C_dom"/>
</dbReference>
<feature type="domain" description="PurM-like N-terminal" evidence="3">
    <location>
        <begin position="38"/>
        <end position="151"/>
    </location>
</feature>
<dbReference type="SUPFAM" id="SSF56042">
    <property type="entry name" value="PurM C-terminal domain-like"/>
    <property type="match status" value="1"/>
</dbReference>
<dbReference type="EMBL" id="FPCJ01000001">
    <property type="protein sequence ID" value="SFV32593.1"/>
    <property type="molecule type" value="Genomic_DNA"/>
</dbReference>
<dbReference type="GO" id="GO:0009228">
    <property type="term" value="P:thiamine biosynthetic process"/>
    <property type="evidence" value="ECO:0007669"/>
    <property type="project" value="UniProtKB-KW"/>
</dbReference>
<comment type="function">
    <text evidence="2">Catalyzes the ATP-dependent phosphorylation of thiamine-monophosphate (TMP) to form thiamine-pyrophosphate (TPP), the active form of vitamin B1.</text>
</comment>
<reference evidence="6" key="1">
    <citation type="submission" date="2016-10" db="EMBL/GenBank/DDBJ databases">
        <authorList>
            <person name="Varghese N."/>
            <person name="Submissions S."/>
        </authorList>
    </citation>
    <scope>NUCLEOTIDE SEQUENCE [LARGE SCALE GENOMIC DNA]</scope>
    <source>
        <strain evidence="6">DSM 14807</strain>
    </source>
</reference>
<feature type="binding site" evidence="2">
    <location>
        <position position="341"/>
    </location>
    <ligand>
        <name>substrate</name>
    </ligand>
</feature>
<feature type="binding site" evidence="2">
    <location>
        <position position="55"/>
    </location>
    <ligand>
        <name>Mg(2+)</name>
        <dbReference type="ChEBI" id="CHEBI:18420"/>
        <label>1</label>
    </ligand>
</feature>
<feature type="binding site" evidence="2">
    <location>
        <position position="56"/>
    </location>
    <ligand>
        <name>Mg(2+)</name>
        <dbReference type="ChEBI" id="CHEBI:18420"/>
        <label>1</label>
    </ligand>
</feature>
<evidence type="ECO:0000259" key="4">
    <source>
        <dbReference type="Pfam" id="PF02769"/>
    </source>
</evidence>
<keyword evidence="1 2" id="KW-0784">Thiamine biosynthesis</keyword>
<dbReference type="SUPFAM" id="SSF55326">
    <property type="entry name" value="PurM N-terminal domain-like"/>
    <property type="match status" value="1"/>
</dbReference>
<protein>
    <recommendedName>
        <fullName evidence="2">Thiamine-monophosphate kinase</fullName>
        <shortName evidence="2">TMP kinase</shortName>
        <shortName evidence="2">Thiamine-phosphate kinase</shortName>
        <ecNumber evidence="2">2.7.4.16</ecNumber>
    </recommendedName>
</protein>
<feature type="binding site" evidence="2">
    <location>
        <position position="56"/>
    </location>
    <ligand>
        <name>Mg(2+)</name>
        <dbReference type="ChEBI" id="CHEBI:18420"/>
        <label>2</label>
    </ligand>
</feature>
<dbReference type="GO" id="GO:0009229">
    <property type="term" value="P:thiamine diphosphate biosynthetic process"/>
    <property type="evidence" value="ECO:0007669"/>
    <property type="project" value="UniProtKB-UniRule"/>
</dbReference>
<feature type="binding site" evidence="2">
    <location>
        <position position="40"/>
    </location>
    <ligand>
        <name>Mg(2+)</name>
        <dbReference type="ChEBI" id="CHEBI:18420"/>
        <label>3</label>
    </ligand>
</feature>
<dbReference type="GO" id="GO:0009030">
    <property type="term" value="F:thiamine-phosphate kinase activity"/>
    <property type="evidence" value="ECO:0007669"/>
    <property type="project" value="UniProtKB-UniRule"/>
</dbReference>
<evidence type="ECO:0000313" key="5">
    <source>
        <dbReference type="EMBL" id="SFV32593.1"/>
    </source>
</evidence>
<keyword evidence="2" id="KW-0547">Nucleotide-binding</keyword>
<keyword evidence="2" id="KW-0479">Metal-binding</keyword>
<evidence type="ECO:0000313" key="6">
    <source>
        <dbReference type="Proteomes" id="UP000199537"/>
    </source>
</evidence>
<feature type="binding site" evidence="2">
    <location>
        <position position="54"/>
    </location>
    <ligand>
        <name>Mg(2+)</name>
        <dbReference type="ChEBI" id="CHEBI:18420"/>
        <label>4</label>
    </ligand>
</feature>
<dbReference type="CDD" id="cd02194">
    <property type="entry name" value="ThiL"/>
    <property type="match status" value="1"/>
</dbReference>
<feature type="binding site" evidence="2">
    <location>
        <begin position="132"/>
        <end position="133"/>
    </location>
    <ligand>
        <name>ATP</name>
        <dbReference type="ChEBI" id="CHEBI:30616"/>
    </ligand>
</feature>
<dbReference type="InterPro" id="IPR036921">
    <property type="entry name" value="PurM-like_N_sf"/>
</dbReference>
<dbReference type="UniPathway" id="UPA00060">
    <property type="reaction ID" value="UER00142"/>
</dbReference>
<feature type="domain" description="PurM-like C-terminal" evidence="4">
    <location>
        <begin position="216"/>
        <end position="302"/>
    </location>
</feature>
<dbReference type="InterPro" id="IPR036676">
    <property type="entry name" value="PurM-like_C_sf"/>
</dbReference>
<dbReference type="STRING" id="1393122.SAMN05660895_1394"/>
<accession>A0A1I7NDF9</accession>
<evidence type="ECO:0000256" key="1">
    <source>
        <dbReference type="ARBA" id="ARBA00022977"/>
    </source>
</evidence>
<dbReference type="Proteomes" id="UP000199537">
    <property type="component" value="Unassembled WGS sequence"/>
</dbReference>
<dbReference type="AlphaFoldDB" id="A0A1I7NDF9"/>
<sequence length="347" mass="38549">MAEEPQRTEISTLGEFGLIEYLTKNIEIQNASTLVGVGDDAAVIDHFGRQTVISTDLLIEGIHFDLLYTPLKHLGYKAVVVNLSDIYAMMATPTQLTMSIAVSNRFSVEALTEFYEGVYLACERYGVDLVGGDTSSSQKGFIISVTAIGEVAPDQFVCRNTARKGDLICVSGDLGAAYLGLQILEREKRLYLDDPNIQPELEPYTYVIGRQLKPEARRDIVEWLQEQNIRPTAMMDVSDGLSSDILHICKQSNLGCVIYEDKIPIAEETRLAAYPFQLDPTACALNGGEDYELLFTIRQEDYDKITTSEQISVIGYMTEITDGAHIITKGGNKYKLVAQGWNAFQQE</sequence>
<evidence type="ECO:0000256" key="2">
    <source>
        <dbReference type="HAMAP-Rule" id="MF_02128"/>
    </source>
</evidence>
<dbReference type="NCBIfam" id="TIGR01379">
    <property type="entry name" value="thiL"/>
    <property type="match status" value="1"/>
</dbReference>
<dbReference type="PANTHER" id="PTHR30270">
    <property type="entry name" value="THIAMINE-MONOPHOSPHATE KINASE"/>
    <property type="match status" value="1"/>
</dbReference>
<dbReference type="Pfam" id="PF00586">
    <property type="entry name" value="AIRS"/>
    <property type="match status" value="1"/>
</dbReference>
<name>A0A1I7NDF9_9BACT</name>
<dbReference type="PIRSF" id="PIRSF005303">
    <property type="entry name" value="Thiam_monoph_kin"/>
    <property type="match status" value="1"/>
</dbReference>
<feature type="binding site" evidence="2">
    <location>
        <position position="238"/>
    </location>
    <ligand>
        <name>ATP</name>
        <dbReference type="ChEBI" id="CHEBI:30616"/>
    </ligand>
</feature>
<dbReference type="RefSeq" id="WP_092459257.1">
    <property type="nucleotide sequence ID" value="NZ_FPCJ01000001.1"/>
</dbReference>
<feature type="binding site" evidence="2">
    <location>
        <position position="85"/>
    </location>
    <ligand>
        <name>Mg(2+)</name>
        <dbReference type="ChEBI" id="CHEBI:18420"/>
        <label>2</label>
    </ligand>
</feature>
<keyword evidence="2" id="KW-0067">ATP-binding</keyword>
<keyword evidence="2 5" id="KW-0418">Kinase</keyword>
<feature type="binding site" evidence="2">
    <location>
        <position position="159"/>
    </location>
    <ligand>
        <name>ATP</name>
        <dbReference type="ChEBI" id="CHEBI:30616"/>
    </ligand>
</feature>
<comment type="catalytic activity">
    <reaction evidence="2">
        <text>thiamine phosphate + ATP = thiamine diphosphate + ADP</text>
        <dbReference type="Rhea" id="RHEA:15913"/>
        <dbReference type="ChEBI" id="CHEBI:30616"/>
        <dbReference type="ChEBI" id="CHEBI:37575"/>
        <dbReference type="ChEBI" id="CHEBI:58937"/>
        <dbReference type="ChEBI" id="CHEBI:456216"/>
        <dbReference type="EC" id="2.7.4.16"/>
    </reaction>
</comment>
<dbReference type="Gene3D" id="3.30.1330.10">
    <property type="entry name" value="PurM-like, N-terminal domain"/>
    <property type="match status" value="1"/>
</dbReference>
<comment type="pathway">
    <text evidence="2">Cofactor biosynthesis; thiamine diphosphate biosynthesis; thiamine diphosphate from thiamine phosphate: step 1/1.</text>
</comment>
<keyword evidence="2" id="KW-0808">Transferase</keyword>
<feature type="binding site" evidence="2">
    <location>
        <position position="63"/>
    </location>
    <ligand>
        <name>substrate</name>
    </ligand>
</feature>
<dbReference type="GO" id="GO:0005524">
    <property type="term" value="F:ATP binding"/>
    <property type="evidence" value="ECO:0007669"/>
    <property type="project" value="UniProtKB-UniRule"/>
</dbReference>
<dbReference type="Pfam" id="PF02769">
    <property type="entry name" value="AIRS_C"/>
    <property type="match status" value="1"/>
</dbReference>
<dbReference type="GO" id="GO:0000287">
    <property type="term" value="F:magnesium ion binding"/>
    <property type="evidence" value="ECO:0007669"/>
    <property type="project" value="UniProtKB-UniRule"/>
</dbReference>
<keyword evidence="6" id="KW-1185">Reference proteome</keyword>
<organism evidence="5 6">
    <name type="scientific">Thermoflavifilum thermophilum</name>
    <dbReference type="NCBI Taxonomy" id="1393122"/>
    <lineage>
        <taxon>Bacteria</taxon>
        <taxon>Pseudomonadati</taxon>
        <taxon>Bacteroidota</taxon>
        <taxon>Chitinophagia</taxon>
        <taxon>Chitinophagales</taxon>
        <taxon>Chitinophagaceae</taxon>
        <taxon>Thermoflavifilum</taxon>
    </lineage>
</organism>
<comment type="similarity">
    <text evidence="2">Belongs to the thiamine-monophosphate kinase family.</text>
</comment>
<feature type="binding site" evidence="2">
    <location>
        <position position="85"/>
    </location>
    <ligand>
        <name>Mg(2+)</name>
        <dbReference type="ChEBI" id="CHEBI:18420"/>
        <label>3</label>
    </ligand>
</feature>
<feature type="binding site" evidence="2">
    <location>
        <position position="236"/>
    </location>
    <ligand>
        <name>Mg(2+)</name>
        <dbReference type="ChEBI" id="CHEBI:18420"/>
        <label>3</label>
    </ligand>
</feature>
<comment type="miscellaneous">
    <text evidence="2">Reaction mechanism of ThiL seems to utilize a direct, inline transfer of the gamma-phosphate of ATP to TMP rather than a phosphorylated enzyme intermediate.</text>
</comment>
<proteinExistence type="inferred from homology"/>
<keyword evidence="2" id="KW-0460">Magnesium</keyword>
<gene>
    <name evidence="2" type="primary">thiL</name>
    <name evidence="5" type="ORF">SAMN05660895_1394</name>
</gene>
<dbReference type="InterPro" id="IPR006283">
    <property type="entry name" value="ThiL-like"/>
</dbReference>
<dbReference type="InterPro" id="IPR016188">
    <property type="entry name" value="PurM-like_N"/>
</dbReference>
<dbReference type="PANTHER" id="PTHR30270:SF0">
    <property type="entry name" value="THIAMINE-MONOPHOSPHATE KINASE"/>
    <property type="match status" value="1"/>
</dbReference>